<evidence type="ECO:0000256" key="1">
    <source>
        <dbReference type="SAM" id="MobiDB-lite"/>
    </source>
</evidence>
<dbReference type="OrthoDB" id="515143at2"/>
<dbReference type="EMBL" id="JTJC03000003">
    <property type="protein sequence ID" value="NHC35329.1"/>
    <property type="molecule type" value="Genomic_DNA"/>
</dbReference>
<evidence type="ECO:0000313" key="2">
    <source>
        <dbReference type="EMBL" id="NHC35329.1"/>
    </source>
</evidence>
<sequence>MPRAKQQKNPNSLKNLIHEGRPSSKQVYGEPKVQRTLTVTETGWKGAVAAIKAAGYGSISDYLEKIGRGQEILSPRSPNDITP</sequence>
<dbReference type="Proteomes" id="UP000031532">
    <property type="component" value="Unassembled WGS sequence"/>
</dbReference>
<comment type="caution">
    <text evidence="2">The sequence shown here is derived from an EMBL/GenBank/DDBJ whole genome shotgun (WGS) entry which is preliminary data.</text>
</comment>
<feature type="region of interest" description="Disordered" evidence="1">
    <location>
        <begin position="1"/>
        <end position="31"/>
    </location>
</feature>
<evidence type="ECO:0000313" key="3">
    <source>
        <dbReference type="Proteomes" id="UP000031532"/>
    </source>
</evidence>
<protein>
    <submittedName>
        <fullName evidence="2">Uncharacterized protein</fullName>
    </submittedName>
</protein>
<reference evidence="2 3" key="1">
    <citation type="journal article" date="2015" name="Genome Announc.">
        <title>Draft Genome Sequence of the Terrestrial Cyanobacterium Scytonema millei VB511283, Isolated from Eastern India.</title>
        <authorList>
            <person name="Sen D."/>
            <person name="Chandrababunaidu M.M."/>
            <person name="Singh D."/>
            <person name="Sanghi N."/>
            <person name="Ghorai A."/>
            <person name="Mishra G.P."/>
            <person name="Madduluri M."/>
            <person name="Adhikary S.P."/>
            <person name="Tripathy S."/>
        </authorList>
    </citation>
    <scope>NUCLEOTIDE SEQUENCE [LARGE SCALE GENOMIC DNA]</scope>
    <source>
        <strain evidence="2 3">VB511283</strain>
    </source>
</reference>
<name>A0A9X5E6W8_9CYAN</name>
<proteinExistence type="predicted"/>
<gene>
    <name evidence="2" type="ORF">QH73_0011775</name>
</gene>
<organism evidence="2 3">
    <name type="scientific">Scytonema millei VB511283</name>
    <dbReference type="NCBI Taxonomy" id="1245923"/>
    <lineage>
        <taxon>Bacteria</taxon>
        <taxon>Bacillati</taxon>
        <taxon>Cyanobacteriota</taxon>
        <taxon>Cyanophyceae</taxon>
        <taxon>Nostocales</taxon>
        <taxon>Scytonemataceae</taxon>
        <taxon>Scytonema</taxon>
    </lineage>
</organism>
<dbReference type="AlphaFoldDB" id="A0A9X5E6W8"/>
<keyword evidence="3" id="KW-1185">Reference proteome</keyword>
<accession>A0A9X5E6W8</accession>